<reference evidence="2 3" key="1">
    <citation type="submission" date="2022-07" db="EMBL/GenBank/DDBJ databases">
        <title>Methylomonas rivi sp. nov., Methylomonas rosea sp. nov., Methylomonas aureus sp. nov. and Methylomonas subterranea sp. nov., four novel methanotrophs isolated from a freshwater creek and the deep terrestrial subsurface.</title>
        <authorList>
            <person name="Abin C."/>
            <person name="Sankaranarayanan K."/>
            <person name="Garner C."/>
            <person name="Sindelar R."/>
            <person name="Kotary K."/>
            <person name="Garner R."/>
            <person name="Barclay S."/>
            <person name="Lawson P."/>
            <person name="Krumholz L."/>
        </authorList>
    </citation>
    <scope>NUCLEOTIDE SEQUENCE [LARGE SCALE GENOMIC DNA]</scope>
    <source>
        <strain evidence="2 3">SURF-2</strain>
    </source>
</reference>
<keyword evidence="3" id="KW-1185">Reference proteome</keyword>
<evidence type="ECO:0000313" key="3">
    <source>
        <dbReference type="Proteomes" id="UP001524499"/>
    </source>
</evidence>
<comment type="caution">
    <text evidence="2">The sequence shown here is derived from an EMBL/GenBank/DDBJ whole genome shotgun (WGS) entry which is preliminary data.</text>
</comment>
<accession>A0ABT1TAU3</accession>
<organism evidence="2 3">
    <name type="scientific">Methylomonas subterranea</name>
    <dbReference type="NCBI Taxonomy" id="2952225"/>
    <lineage>
        <taxon>Bacteria</taxon>
        <taxon>Pseudomonadati</taxon>
        <taxon>Pseudomonadota</taxon>
        <taxon>Gammaproteobacteria</taxon>
        <taxon>Methylococcales</taxon>
        <taxon>Methylococcaceae</taxon>
        <taxon>Methylomonas</taxon>
    </lineage>
</organism>
<dbReference type="Proteomes" id="UP001524499">
    <property type="component" value="Unassembled WGS sequence"/>
</dbReference>
<gene>
    <name evidence="2" type="ORF">NP590_00595</name>
</gene>
<feature type="signal peptide" evidence="1">
    <location>
        <begin position="1"/>
        <end position="22"/>
    </location>
</feature>
<keyword evidence="1" id="KW-0732">Signal</keyword>
<evidence type="ECO:0000313" key="2">
    <source>
        <dbReference type="EMBL" id="MCQ8102584.1"/>
    </source>
</evidence>
<sequence>MNRKTTHILLTALISAPSMAHADAQSAAEALPAVVNTVAAKNFSNPDDAAKALLEALASKDNAQLIALFGSQNAELLSSGDDVQDGNNRAEFVALAREKTRMETSGEDKAIVHVGNNDWPFPIPLVKTDGHWHFDAEQGRQEILNRRIGRNELSALAAMRGYVEAQFEYANLDRDGDGVSEYAQKLQSEPGKFDGLFWEVAEGQPQSPLGPLFAEAKAHGYKVREAAEEPVPFHGYYYRILARQGAAAPGGKYDYIINGNMIAGFGMVAFPAQYASSGIMTFVVNHQGKVYQKDLGPKTAELVESIKEYNPDSTWQPFQAQE</sequence>
<proteinExistence type="predicted"/>
<feature type="chain" id="PRO_5045366845" evidence="1">
    <location>
        <begin position="23"/>
        <end position="322"/>
    </location>
</feature>
<dbReference type="InterPro" id="IPR021556">
    <property type="entry name" value="DUF2950"/>
</dbReference>
<dbReference type="Pfam" id="PF11453">
    <property type="entry name" value="DUF2950"/>
    <property type="match status" value="1"/>
</dbReference>
<dbReference type="EMBL" id="JANIBJ010000001">
    <property type="protein sequence ID" value="MCQ8102584.1"/>
    <property type="molecule type" value="Genomic_DNA"/>
</dbReference>
<evidence type="ECO:0000256" key="1">
    <source>
        <dbReference type="SAM" id="SignalP"/>
    </source>
</evidence>
<name>A0ABT1TAU3_9GAMM</name>
<protein>
    <submittedName>
        <fullName evidence="2">DUF2950 domain-containing protein</fullName>
    </submittedName>
</protein>
<dbReference type="RefSeq" id="WP_256600193.1">
    <property type="nucleotide sequence ID" value="NZ_JANIBJ010000001.1"/>
</dbReference>